<sequence length="207" mass="23799">MKKTAFFLAVLLLFAFSASAFAGEPQDRLKVGIDKVIAILSDASLKGSAKRQERQKKLRTVADGFFDWNELSRRALGENWKKYNAKQQDEFVSCFSELLQKTYILKLEKYNNEKVNYLKEQIEGNQAFISTQVVMKDKNIPINYVMIKRDQWMVYDVVVEGVSLVKNYRSQFAKVLSKESPEALLQRIKDKIKALDEGKNVDDVVGK</sequence>
<dbReference type="InterPro" id="IPR008869">
    <property type="entry name" value="MlaC/ttg2D"/>
</dbReference>
<gene>
    <name evidence="2" type="ORF">SAMN04488503_2066</name>
</gene>
<organism evidence="2 3">
    <name type="scientific">Humidesulfovibrio mexicanus</name>
    <dbReference type="NCBI Taxonomy" id="147047"/>
    <lineage>
        <taxon>Bacteria</taxon>
        <taxon>Pseudomonadati</taxon>
        <taxon>Thermodesulfobacteriota</taxon>
        <taxon>Desulfovibrionia</taxon>
        <taxon>Desulfovibrionales</taxon>
        <taxon>Desulfovibrionaceae</taxon>
        <taxon>Humidesulfovibrio</taxon>
    </lineage>
</organism>
<dbReference type="OrthoDB" id="9798905at2"/>
<dbReference type="PANTHER" id="PTHR36573">
    <property type="entry name" value="INTERMEMBRANE PHOSPHOLIPID TRANSPORT SYSTEM BINDING PROTEIN MLAC"/>
    <property type="match status" value="1"/>
</dbReference>
<reference evidence="2 3" key="1">
    <citation type="submission" date="2017-06" db="EMBL/GenBank/DDBJ databases">
        <authorList>
            <person name="Kim H.J."/>
            <person name="Triplett B.A."/>
        </authorList>
    </citation>
    <scope>NUCLEOTIDE SEQUENCE [LARGE SCALE GENOMIC DNA]</scope>
    <source>
        <strain evidence="2 3">DSM 13116</strain>
    </source>
</reference>
<proteinExistence type="predicted"/>
<dbReference type="PANTHER" id="PTHR36573:SF1">
    <property type="entry name" value="INTERMEMBRANE PHOSPHOLIPID TRANSPORT SYSTEM BINDING PROTEIN MLAC"/>
    <property type="match status" value="1"/>
</dbReference>
<protein>
    <submittedName>
        <fullName evidence="2">Phospholipid transport system substrate-binding protein</fullName>
    </submittedName>
</protein>
<dbReference type="Gene3D" id="3.10.450.710">
    <property type="entry name" value="Tgt2/MlaC"/>
    <property type="match status" value="1"/>
</dbReference>
<accession>A0A239AKY7</accession>
<dbReference type="Proteomes" id="UP000198324">
    <property type="component" value="Unassembled WGS sequence"/>
</dbReference>
<dbReference type="PIRSF" id="PIRSF004649">
    <property type="entry name" value="MlaC"/>
    <property type="match status" value="1"/>
</dbReference>
<keyword evidence="1" id="KW-0732">Signal</keyword>
<evidence type="ECO:0000256" key="1">
    <source>
        <dbReference type="SAM" id="SignalP"/>
    </source>
</evidence>
<keyword evidence="3" id="KW-1185">Reference proteome</keyword>
<dbReference type="InterPro" id="IPR042245">
    <property type="entry name" value="Tgt2/MlaC_sf"/>
</dbReference>
<feature type="signal peptide" evidence="1">
    <location>
        <begin position="1"/>
        <end position="22"/>
    </location>
</feature>
<evidence type="ECO:0000313" key="2">
    <source>
        <dbReference type="EMBL" id="SNR96317.1"/>
    </source>
</evidence>
<evidence type="ECO:0000313" key="3">
    <source>
        <dbReference type="Proteomes" id="UP000198324"/>
    </source>
</evidence>
<dbReference type="EMBL" id="FZOC01000004">
    <property type="protein sequence ID" value="SNR96317.1"/>
    <property type="molecule type" value="Genomic_DNA"/>
</dbReference>
<dbReference type="Pfam" id="PF05494">
    <property type="entry name" value="MlaC"/>
    <property type="match status" value="1"/>
</dbReference>
<feature type="chain" id="PRO_5012963875" evidence="1">
    <location>
        <begin position="23"/>
        <end position="207"/>
    </location>
</feature>
<name>A0A239AKY7_9BACT</name>
<dbReference type="AlphaFoldDB" id="A0A239AKY7"/>
<dbReference type="RefSeq" id="WP_089274296.1">
    <property type="nucleotide sequence ID" value="NZ_FZOC01000004.1"/>
</dbReference>